<feature type="compositionally biased region" description="Pro residues" evidence="6">
    <location>
        <begin position="1"/>
        <end position="11"/>
    </location>
</feature>
<name>A0A058Z3Z8_FONAL</name>
<feature type="domain" description="VPS28 N-terminal" evidence="8">
    <location>
        <begin position="1"/>
        <end position="126"/>
    </location>
</feature>
<dbReference type="OrthoDB" id="2671at2759"/>
<feature type="domain" description="VPS28 C-terminal" evidence="7">
    <location>
        <begin position="130"/>
        <end position="225"/>
    </location>
</feature>
<evidence type="ECO:0000259" key="8">
    <source>
        <dbReference type="PROSITE" id="PS51313"/>
    </source>
</evidence>
<dbReference type="GO" id="GO:0044877">
    <property type="term" value="F:protein-containing complex binding"/>
    <property type="evidence" value="ECO:0007669"/>
    <property type="project" value="TreeGrafter"/>
</dbReference>
<gene>
    <name evidence="9" type="ORF">H696_04944</name>
</gene>
<evidence type="ECO:0000256" key="1">
    <source>
        <dbReference type="ARBA" id="ARBA00004177"/>
    </source>
</evidence>
<dbReference type="RefSeq" id="XP_009497085.1">
    <property type="nucleotide sequence ID" value="XM_009498810.1"/>
</dbReference>
<dbReference type="PANTHER" id="PTHR12937:SF0">
    <property type="entry name" value="VACUOLAR PROTEIN SORTING-ASSOCIATED PROTEIN 28 HOMOLOG"/>
    <property type="match status" value="1"/>
</dbReference>
<dbReference type="InterPro" id="IPR037206">
    <property type="entry name" value="VPS28_C_sf"/>
</dbReference>
<evidence type="ECO:0000313" key="9">
    <source>
        <dbReference type="EMBL" id="KCV68653.1"/>
    </source>
</evidence>
<evidence type="ECO:0000256" key="2">
    <source>
        <dbReference type="ARBA" id="ARBA00022448"/>
    </source>
</evidence>
<dbReference type="SUPFAM" id="SSF140427">
    <property type="entry name" value="VPS28 C-terminal domain-like"/>
    <property type="match status" value="1"/>
</dbReference>
<dbReference type="Gene3D" id="1.20.120.1130">
    <property type="match status" value="1"/>
</dbReference>
<accession>A0A058Z3Z8</accession>
<keyword evidence="10" id="KW-1185">Reference proteome</keyword>
<dbReference type="InterPro" id="IPR037202">
    <property type="entry name" value="ESCRT_assembly_dom"/>
</dbReference>
<dbReference type="Proteomes" id="UP000030693">
    <property type="component" value="Unassembled WGS sequence"/>
</dbReference>
<dbReference type="PROSITE" id="PS51310">
    <property type="entry name" value="VPS28_C"/>
    <property type="match status" value="1"/>
</dbReference>
<evidence type="ECO:0000256" key="4">
    <source>
        <dbReference type="ARBA" id="ARBA00022927"/>
    </source>
</evidence>
<dbReference type="GO" id="GO:0000813">
    <property type="term" value="C:ESCRT I complex"/>
    <property type="evidence" value="ECO:0007669"/>
    <property type="project" value="InterPro"/>
</dbReference>
<dbReference type="InterPro" id="IPR038358">
    <property type="entry name" value="VPS28_N_sf"/>
</dbReference>
<keyword evidence="2 5" id="KW-0813">Transport</keyword>
<dbReference type="InterPro" id="IPR017899">
    <property type="entry name" value="VPS28_C"/>
</dbReference>
<dbReference type="GeneID" id="20529669"/>
<reference evidence="9" key="1">
    <citation type="submission" date="2013-04" db="EMBL/GenBank/DDBJ databases">
        <title>The Genome Sequence of Fonticula alba ATCC 38817.</title>
        <authorList>
            <consortium name="The Broad Institute Genomics Platform"/>
            <person name="Russ C."/>
            <person name="Cuomo C."/>
            <person name="Burger G."/>
            <person name="Gray M.W."/>
            <person name="Holland P.W.H."/>
            <person name="King N."/>
            <person name="Lang F.B.F."/>
            <person name="Roger A.J."/>
            <person name="Ruiz-Trillo I."/>
            <person name="Brown M."/>
            <person name="Walker B."/>
            <person name="Young S."/>
            <person name="Zeng Q."/>
            <person name="Gargeya S."/>
            <person name="Fitzgerald M."/>
            <person name="Haas B."/>
            <person name="Abouelleil A."/>
            <person name="Allen A.W."/>
            <person name="Alvarado L."/>
            <person name="Arachchi H.M."/>
            <person name="Berlin A.M."/>
            <person name="Chapman S.B."/>
            <person name="Gainer-Dewar J."/>
            <person name="Goldberg J."/>
            <person name="Griggs A."/>
            <person name="Gujja S."/>
            <person name="Hansen M."/>
            <person name="Howarth C."/>
            <person name="Imamovic A."/>
            <person name="Ireland A."/>
            <person name="Larimer J."/>
            <person name="McCowan C."/>
            <person name="Murphy C."/>
            <person name="Pearson M."/>
            <person name="Poon T.W."/>
            <person name="Priest M."/>
            <person name="Roberts A."/>
            <person name="Saif S."/>
            <person name="Shea T."/>
            <person name="Sisk P."/>
            <person name="Sykes S."/>
            <person name="Wortman J."/>
            <person name="Nusbaum C."/>
            <person name="Birren B."/>
        </authorList>
    </citation>
    <scope>NUCLEOTIDE SEQUENCE [LARGE SCALE GENOMIC DNA]</scope>
    <source>
        <strain evidence="9">ATCC 38817</strain>
    </source>
</reference>
<dbReference type="SUPFAM" id="SSF140111">
    <property type="entry name" value="Endosomal sorting complex assembly domain"/>
    <property type="match status" value="1"/>
</dbReference>
<dbReference type="Pfam" id="PF03997">
    <property type="entry name" value="VPS28"/>
    <property type="match status" value="1"/>
</dbReference>
<dbReference type="InterPro" id="IPR007143">
    <property type="entry name" value="Vps28"/>
</dbReference>
<protein>
    <recommendedName>
        <fullName evidence="11">Vacuolar protein sorting-associated protein 28 homolog</fullName>
    </recommendedName>
</protein>
<proteinExistence type="inferred from homology"/>
<dbReference type="AlphaFoldDB" id="A0A058Z3Z8"/>
<feature type="region of interest" description="Disordered" evidence="6">
    <location>
        <begin position="1"/>
        <end position="26"/>
    </location>
</feature>
<organism evidence="9">
    <name type="scientific">Fonticula alba</name>
    <name type="common">Slime mold</name>
    <dbReference type="NCBI Taxonomy" id="691883"/>
    <lineage>
        <taxon>Eukaryota</taxon>
        <taxon>Rotosphaerida</taxon>
        <taxon>Fonticulaceae</taxon>
        <taxon>Fonticula</taxon>
    </lineage>
</organism>
<evidence type="ECO:0000259" key="7">
    <source>
        <dbReference type="PROSITE" id="PS51310"/>
    </source>
</evidence>
<comment type="subcellular location">
    <subcellularLocation>
        <location evidence="1">Endosome</location>
    </subcellularLocation>
</comment>
<dbReference type="EMBL" id="KB932208">
    <property type="protein sequence ID" value="KCV68653.1"/>
    <property type="molecule type" value="Genomic_DNA"/>
</dbReference>
<dbReference type="GO" id="GO:0043328">
    <property type="term" value="P:protein transport to vacuole involved in ubiquitin-dependent protein catabolic process via the multivesicular body sorting pathway"/>
    <property type="evidence" value="ECO:0007669"/>
    <property type="project" value="TreeGrafter"/>
</dbReference>
<evidence type="ECO:0000256" key="3">
    <source>
        <dbReference type="ARBA" id="ARBA00022753"/>
    </source>
</evidence>
<evidence type="ECO:0000313" key="10">
    <source>
        <dbReference type="Proteomes" id="UP000030693"/>
    </source>
</evidence>
<comment type="similarity">
    <text evidence="5">Belongs to the VPS28 family.</text>
</comment>
<evidence type="ECO:0000256" key="6">
    <source>
        <dbReference type="SAM" id="MobiDB-lite"/>
    </source>
</evidence>
<dbReference type="InterPro" id="IPR017898">
    <property type="entry name" value="VPS28_N"/>
</dbReference>
<keyword evidence="4 5" id="KW-0653">Protein transport</keyword>
<dbReference type="eggNOG" id="KOG3284">
    <property type="taxonomic scope" value="Eukaryota"/>
</dbReference>
<dbReference type="PROSITE" id="PS51313">
    <property type="entry name" value="VPS28_N"/>
    <property type="match status" value="1"/>
</dbReference>
<evidence type="ECO:0000256" key="5">
    <source>
        <dbReference type="PROSITE-ProRule" id="PRU00642"/>
    </source>
</evidence>
<keyword evidence="3" id="KW-0967">Endosome</keyword>
<dbReference type="STRING" id="691883.A0A058Z3Z8"/>
<dbReference type="PANTHER" id="PTHR12937">
    <property type="entry name" value="VACUOLAR PROTEIN SORTING 28, ISOFORM 2 VPS28"/>
    <property type="match status" value="1"/>
</dbReference>
<sequence length="225" mass="24681">MAMPNPFPGAPGDPNAGTGAPSTGQPAIKLFRSNRDREELERAGALYAIIVALDALEEAYISDMISDRDYSSTCRQLLSQYQVARQVVAGLEDGMPGVRNFCQQYGLECRAALIRLEAGIPAGVAVSSGKSFTHAINVGKDIVTLNDYLDLQMRSTDNVLPLLNQILGHLEGIEHLPVNFQGKAVIRNWIGQIHNRPAYEELADHEVRQLRFDLSQLSHSLNSVQ</sequence>
<evidence type="ECO:0008006" key="11">
    <source>
        <dbReference type="Google" id="ProtNLM"/>
    </source>
</evidence>
<dbReference type="OMA" id="CDEFPTV"/>
<dbReference type="Gene3D" id="1.20.1440.200">
    <property type="match status" value="1"/>
</dbReference>